<evidence type="ECO:0000256" key="12">
    <source>
        <dbReference type="PIRSR" id="PIRSR001415-5"/>
    </source>
</evidence>
<comment type="function">
    <text evidence="9">Catalyzes an early step in the biosynthesis of tetrapyrroles. Binds two molecules of 5-aminolevulinate per subunit, each at a distinct site, and catalyzes their condensation to form porphobilinogen.</text>
</comment>
<evidence type="ECO:0000256" key="4">
    <source>
        <dbReference type="ARBA" id="ARBA00012053"/>
    </source>
</evidence>
<dbReference type="PANTHER" id="PTHR11458">
    <property type="entry name" value="DELTA-AMINOLEVULINIC ACID DEHYDRATASE"/>
    <property type="match status" value="1"/>
</dbReference>
<evidence type="ECO:0000313" key="16">
    <source>
        <dbReference type="Proteomes" id="UP000018198"/>
    </source>
</evidence>
<reference evidence="15 16" key="1">
    <citation type="submission" date="2013-01" db="EMBL/GenBank/DDBJ databases">
        <authorList>
            <person name="Bench S."/>
        </authorList>
    </citation>
    <scope>NUCLEOTIDE SEQUENCE [LARGE SCALE GENOMIC DNA]</scope>
    <source>
        <strain evidence="15 16">WH 0401</strain>
    </source>
</reference>
<evidence type="ECO:0000256" key="7">
    <source>
        <dbReference type="ARBA" id="ARBA00023239"/>
    </source>
</evidence>
<dbReference type="CDD" id="cd04823">
    <property type="entry name" value="ALAD_PBGS_aspartate_rich"/>
    <property type="match status" value="1"/>
</dbReference>
<dbReference type="FunFam" id="3.20.20.70:FF:000019">
    <property type="entry name" value="Delta-aminolevulinic acid dehydratase"/>
    <property type="match status" value="1"/>
</dbReference>
<evidence type="ECO:0000256" key="14">
    <source>
        <dbReference type="RuleBase" id="RU004161"/>
    </source>
</evidence>
<evidence type="ECO:0000256" key="5">
    <source>
        <dbReference type="ARBA" id="ARBA00020771"/>
    </source>
</evidence>
<protein>
    <recommendedName>
        <fullName evidence="5 13">Delta-aminolevulinic acid dehydratase</fullName>
        <ecNumber evidence="4 13">4.2.1.24</ecNumber>
    </recommendedName>
</protein>
<evidence type="ECO:0000256" key="1">
    <source>
        <dbReference type="ARBA" id="ARBA00004694"/>
    </source>
</evidence>
<feature type="active site" description="Schiff-base intermediate with substrate" evidence="11">
    <location>
        <position position="203"/>
    </location>
</feature>
<keyword evidence="6" id="KW-0350">Heme biosynthesis</keyword>
<dbReference type="PANTHER" id="PTHR11458:SF0">
    <property type="entry name" value="DELTA-AMINOLEVULINIC ACID DEHYDRATASE"/>
    <property type="match status" value="1"/>
</dbReference>
<dbReference type="EC" id="4.2.1.24" evidence="4 13"/>
<evidence type="ECO:0000256" key="3">
    <source>
        <dbReference type="ARBA" id="ARBA00011823"/>
    </source>
</evidence>
<comment type="pathway">
    <text evidence="1">Porphyrin-containing compound metabolism; protoporphyrin-IX biosynthesis; coproporphyrinogen-III from 5-aminolevulinate: step 1/4.</text>
</comment>
<dbReference type="Proteomes" id="UP000018198">
    <property type="component" value="Unassembled WGS sequence"/>
</dbReference>
<comment type="subunit">
    <text evidence="3 13">Homooctamer.</text>
</comment>
<dbReference type="PIRSF" id="PIRSF001415">
    <property type="entry name" value="Porphbilin_synth"/>
    <property type="match status" value="1"/>
</dbReference>
<evidence type="ECO:0000256" key="6">
    <source>
        <dbReference type="ARBA" id="ARBA00023133"/>
    </source>
</evidence>
<dbReference type="Gene3D" id="3.20.20.70">
    <property type="entry name" value="Aldolase class I"/>
    <property type="match status" value="1"/>
</dbReference>
<dbReference type="Pfam" id="PF00490">
    <property type="entry name" value="ALAD"/>
    <property type="match status" value="1"/>
</dbReference>
<keyword evidence="8 13" id="KW-0627">Porphyrin biosynthesis</keyword>
<dbReference type="SUPFAM" id="SSF51569">
    <property type="entry name" value="Aldolase"/>
    <property type="match status" value="1"/>
</dbReference>
<dbReference type="EMBL" id="CAQM01000901">
    <property type="protein sequence ID" value="CCQ64521.1"/>
    <property type="molecule type" value="Genomic_DNA"/>
</dbReference>
<dbReference type="InterPro" id="IPR030656">
    <property type="entry name" value="ALAD_AS"/>
</dbReference>
<gene>
    <name evidence="15" type="ORF">CWATWH0401_282</name>
</gene>
<keyword evidence="12" id="KW-0479">Metal-binding</keyword>
<dbReference type="AlphaFoldDB" id="T2JHC8"/>
<dbReference type="SMART" id="SM01004">
    <property type="entry name" value="ALAD"/>
    <property type="match status" value="1"/>
</dbReference>
<evidence type="ECO:0000256" key="13">
    <source>
        <dbReference type="RuleBase" id="RU000515"/>
    </source>
</evidence>
<keyword evidence="7 13" id="KW-0456">Lyase</keyword>
<evidence type="ECO:0000256" key="9">
    <source>
        <dbReference type="ARBA" id="ARBA00025628"/>
    </source>
</evidence>
<dbReference type="PRINTS" id="PR00144">
    <property type="entry name" value="DALDHYDRTASE"/>
</dbReference>
<accession>T2JHC8</accession>
<dbReference type="GO" id="GO:0008270">
    <property type="term" value="F:zinc ion binding"/>
    <property type="evidence" value="ECO:0007669"/>
    <property type="project" value="TreeGrafter"/>
</dbReference>
<dbReference type="GO" id="GO:0005829">
    <property type="term" value="C:cytosol"/>
    <property type="evidence" value="ECO:0007669"/>
    <property type="project" value="TreeGrafter"/>
</dbReference>
<name>T2JHC8_CROWT</name>
<dbReference type="GO" id="GO:0004655">
    <property type="term" value="F:porphobilinogen synthase activity"/>
    <property type="evidence" value="ECO:0007669"/>
    <property type="project" value="UniProtKB-EC"/>
</dbReference>
<dbReference type="PROSITE" id="PS00169">
    <property type="entry name" value="D_ALA_DEHYDRATASE"/>
    <property type="match status" value="1"/>
</dbReference>
<evidence type="ECO:0000256" key="10">
    <source>
        <dbReference type="ARBA" id="ARBA00047651"/>
    </source>
</evidence>
<evidence type="ECO:0000256" key="8">
    <source>
        <dbReference type="ARBA" id="ARBA00023244"/>
    </source>
</evidence>
<feature type="active site" description="Schiff-base intermediate with substrate" evidence="11">
    <location>
        <position position="256"/>
    </location>
</feature>
<feature type="binding site" evidence="12">
    <location>
        <position position="241"/>
    </location>
    <ligand>
        <name>Mg(2+)</name>
        <dbReference type="ChEBI" id="CHEBI:18420"/>
    </ligand>
</feature>
<sequence>MSSTTEYLSLLHRPRRLRRTPSLRSLVRETQLTVNDLIYPVFVMEGENQQEEIPSMPGIYRYTLDLLLKEIADAANLGIKAIALFPLIATDKKDNAGTESYNPDGLVQRTIKAIKQEIPEVIVITDVALDPFSSYGHDGIVKDGEILNDETVEVLVKQAVSQAEAGADMVAPSDMMDGRIGAIRQGLDAAGYFDVGILAYSAKYASAYYGPFRDALESAPQFGDKQTYQMNPANSREAIKEVALDIAEGADIVMVKPALAYLDIICRIKEYTNLSVAAYNVSGEYAMVKAAAQKGWIDEKKVILETLTSMKRAGADLILTYFAKQVALMGCSS</sequence>
<keyword evidence="12" id="KW-0460">Magnesium</keyword>
<dbReference type="NCBIfam" id="NF006762">
    <property type="entry name" value="PRK09283.1"/>
    <property type="match status" value="1"/>
</dbReference>
<dbReference type="RefSeq" id="WP_021837112.1">
    <property type="nucleotide sequence ID" value="NZ_CAQM01000901.1"/>
</dbReference>
<comment type="similarity">
    <text evidence="2 14">Belongs to the ALAD family.</text>
</comment>
<reference evidence="15 16" key="2">
    <citation type="submission" date="2013-09" db="EMBL/GenBank/DDBJ databases">
        <title>Whole genome comparison of six Crocosphaera watsonii strains with differing phenotypes.</title>
        <authorList>
            <person name="Bench S.R."/>
            <person name="Heller P."/>
            <person name="Frank I."/>
            <person name="Arciniega M."/>
            <person name="Shilova I.N."/>
            <person name="Zehr J.P."/>
        </authorList>
    </citation>
    <scope>NUCLEOTIDE SEQUENCE [LARGE SCALE GENOMIC DNA]</scope>
    <source>
        <strain evidence="15 16">WH 0401</strain>
    </source>
</reference>
<dbReference type="UniPathway" id="UPA00251">
    <property type="reaction ID" value="UER00318"/>
</dbReference>
<proteinExistence type="inferred from homology"/>
<dbReference type="InterPro" id="IPR013785">
    <property type="entry name" value="Aldolase_TIM"/>
</dbReference>
<evidence type="ECO:0000256" key="2">
    <source>
        <dbReference type="ARBA" id="ARBA00008055"/>
    </source>
</evidence>
<evidence type="ECO:0000256" key="11">
    <source>
        <dbReference type="PIRSR" id="PIRSR001415-1"/>
    </source>
</evidence>
<dbReference type="InterPro" id="IPR001731">
    <property type="entry name" value="ALAD"/>
</dbReference>
<dbReference type="GO" id="GO:0006782">
    <property type="term" value="P:protoporphyrinogen IX biosynthetic process"/>
    <property type="evidence" value="ECO:0007669"/>
    <property type="project" value="UniProtKB-UniPathway"/>
</dbReference>
<comment type="caution">
    <text evidence="15">The sequence shown here is derived from an EMBL/GenBank/DDBJ whole genome shotgun (WGS) entry which is preliminary data.</text>
</comment>
<comment type="catalytic activity">
    <reaction evidence="10 13">
        <text>2 5-aminolevulinate = porphobilinogen + 2 H2O + H(+)</text>
        <dbReference type="Rhea" id="RHEA:24064"/>
        <dbReference type="ChEBI" id="CHEBI:15377"/>
        <dbReference type="ChEBI" id="CHEBI:15378"/>
        <dbReference type="ChEBI" id="CHEBI:58126"/>
        <dbReference type="ChEBI" id="CHEBI:356416"/>
        <dbReference type="EC" id="4.2.1.24"/>
    </reaction>
</comment>
<organism evidence="15 16">
    <name type="scientific">Crocosphaera watsonii WH 0401</name>
    <dbReference type="NCBI Taxonomy" id="555881"/>
    <lineage>
        <taxon>Bacteria</taxon>
        <taxon>Bacillati</taxon>
        <taxon>Cyanobacteriota</taxon>
        <taxon>Cyanophyceae</taxon>
        <taxon>Oscillatoriophycideae</taxon>
        <taxon>Chroococcales</taxon>
        <taxon>Aphanothecaceae</taxon>
        <taxon>Crocosphaera</taxon>
    </lineage>
</organism>
<evidence type="ECO:0000313" key="15">
    <source>
        <dbReference type="EMBL" id="CCQ64521.1"/>
    </source>
</evidence>